<dbReference type="InterPro" id="IPR036508">
    <property type="entry name" value="Chitin-bd_dom_sf"/>
</dbReference>
<evidence type="ECO:0000259" key="1">
    <source>
        <dbReference type="PROSITE" id="PS50940"/>
    </source>
</evidence>
<gene>
    <name evidence="2" type="ORF">A0J61_03310</name>
</gene>
<keyword evidence="3" id="KW-1185">Reference proteome</keyword>
<evidence type="ECO:0000313" key="2">
    <source>
        <dbReference type="EMBL" id="OBZ88642.1"/>
    </source>
</evidence>
<dbReference type="InParanoid" id="A0A1C7NHM5"/>
<feature type="domain" description="Chitin-binding type-2" evidence="1">
    <location>
        <begin position="4"/>
        <end position="59"/>
    </location>
</feature>
<sequence length="61" mass="6993">MKRKPDCSAAGTYPHPDSCRMYYNCKLGERPSEETCPGDSGYSEDLRRCVKMSRIVCDKNR</sequence>
<dbReference type="SMART" id="SM00494">
    <property type="entry name" value="ChtBD2"/>
    <property type="match status" value="1"/>
</dbReference>
<dbReference type="GO" id="GO:0008061">
    <property type="term" value="F:chitin binding"/>
    <property type="evidence" value="ECO:0007669"/>
    <property type="project" value="InterPro"/>
</dbReference>
<dbReference type="EMBL" id="LUGH01000140">
    <property type="protein sequence ID" value="OBZ88642.1"/>
    <property type="molecule type" value="Genomic_DNA"/>
</dbReference>
<dbReference type="InterPro" id="IPR002557">
    <property type="entry name" value="Chitin-bd_dom"/>
</dbReference>
<name>A0A1C7NHM5_9FUNG</name>
<dbReference type="OrthoDB" id="6020543at2759"/>
<dbReference type="Pfam" id="PF01607">
    <property type="entry name" value="CBM_14"/>
    <property type="match status" value="1"/>
</dbReference>
<comment type="caution">
    <text evidence="2">The sequence shown here is derived from an EMBL/GenBank/DDBJ whole genome shotgun (WGS) entry which is preliminary data.</text>
</comment>
<dbReference type="SUPFAM" id="SSF57625">
    <property type="entry name" value="Invertebrate chitin-binding proteins"/>
    <property type="match status" value="1"/>
</dbReference>
<organism evidence="2 3">
    <name type="scientific">Choanephora cucurbitarum</name>
    <dbReference type="NCBI Taxonomy" id="101091"/>
    <lineage>
        <taxon>Eukaryota</taxon>
        <taxon>Fungi</taxon>
        <taxon>Fungi incertae sedis</taxon>
        <taxon>Mucoromycota</taxon>
        <taxon>Mucoromycotina</taxon>
        <taxon>Mucoromycetes</taxon>
        <taxon>Mucorales</taxon>
        <taxon>Mucorineae</taxon>
        <taxon>Choanephoraceae</taxon>
        <taxon>Choanephoroideae</taxon>
        <taxon>Choanephora</taxon>
    </lineage>
</organism>
<accession>A0A1C7NHM5</accession>
<dbReference type="PROSITE" id="PS50940">
    <property type="entry name" value="CHIT_BIND_II"/>
    <property type="match status" value="1"/>
</dbReference>
<reference evidence="2 3" key="1">
    <citation type="submission" date="2016-03" db="EMBL/GenBank/DDBJ databases">
        <title>Choanephora cucurbitarum.</title>
        <authorList>
            <person name="Min B."/>
            <person name="Park H."/>
            <person name="Park J.-H."/>
            <person name="Shin H.-D."/>
            <person name="Choi I.-G."/>
        </authorList>
    </citation>
    <scope>NUCLEOTIDE SEQUENCE [LARGE SCALE GENOMIC DNA]</scope>
    <source>
        <strain evidence="2 3">KUS-F28377</strain>
    </source>
</reference>
<evidence type="ECO:0000313" key="3">
    <source>
        <dbReference type="Proteomes" id="UP000093000"/>
    </source>
</evidence>
<dbReference type="Proteomes" id="UP000093000">
    <property type="component" value="Unassembled WGS sequence"/>
</dbReference>
<proteinExistence type="predicted"/>
<dbReference type="Gene3D" id="2.170.140.10">
    <property type="entry name" value="Chitin binding domain"/>
    <property type="match status" value="1"/>
</dbReference>
<protein>
    <recommendedName>
        <fullName evidence="1">Chitin-binding type-2 domain-containing protein</fullName>
    </recommendedName>
</protein>
<dbReference type="GO" id="GO:0005576">
    <property type="term" value="C:extracellular region"/>
    <property type="evidence" value="ECO:0007669"/>
    <property type="project" value="InterPro"/>
</dbReference>
<dbReference type="AlphaFoldDB" id="A0A1C7NHM5"/>